<dbReference type="EMBL" id="JBHTCR010000010">
    <property type="protein sequence ID" value="MFC7348473.1"/>
    <property type="molecule type" value="Genomic_DNA"/>
</dbReference>
<evidence type="ECO:0000313" key="2">
    <source>
        <dbReference type="Proteomes" id="UP001596550"/>
    </source>
</evidence>
<proteinExistence type="predicted"/>
<reference evidence="2" key="1">
    <citation type="journal article" date="2019" name="Int. J. Syst. Evol. Microbiol.">
        <title>The Global Catalogue of Microorganisms (GCM) 10K type strain sequencing project: providing services to taxonomists for standard genome sequencing and annotation.</title>
        <authorList>
            <consortium name="The Broad Institute Genomics Platform"/>
            <consortium name="The Broad Institute Genome Sequencing Center for Infectious Disease"/>
            <person name="Wu L."/>
            <person name="Ma J."/>
        </authorList>
    </citation>
    <scope>NUCLEOTIDE SEQUENCE [LARGE SCALE GENOMIC DNA]</scope>
    <source>
        <strain evidence="2">CCUG 54781</strain>
    </source>
</reference>
<dbReference type="Proteomes" id="UP001596550">
    <property type="component" value="Unassembled WGS sequence"/>
</dbReference>
<dbReference type="RefSeq" id="WP_378182243.1">
    <property type="nucleotide sequence ID" value="NZ_JBHTCR010000010.1"/>
</dbReference>
<evidence type="ECO:0000313" key="1">
    <source>
        <dbReference type="EMBL" id="MFC7348473.1"/>
    </source>
</evidence>
<keyword evidence="2" id="KW-1185">Reference proteome</keyword>
<comment type="caution">
    <text evidence="1">The sequence shown here is derived from an EMBL/GenBank/DDBJ whole genome shotgun (WGS) entry which is preliminary data.</text>
</comment>
<sequence length="219" mass="25699">MKYYKVTQETNSEIIGRYPQLKGLKISFNEARASQWGKISQWKSEDDIPDLNNFLLQTKSKLTDNLSSEFVIMASGLFLSEKGRLVFEKFKFNGDFYSASVFYGEDRYEYNFLWYETGGTSNIEWKETIFSEYSPIMKTYGKQFSVDSFEEYKLRLNDFLEENEDWKFVPKLIVFKENFDITPAFGVGLICNEKVKNTIEENHLTGCLFEPVDAEISFR</sequence>
<accession>A0ABW2M303</accession>
<name>A0ABW2M303_9FLAO</name>
<gene>
    <name evidence="1" type="ORF">ACFQO9_17275</name>
</gene>
<protein>
    <submittedName>
        <fullName evidence="1">Uncharacterized protein</fullName>
    </submittedName>
</protein>
<organism evidence="1 2">
    <name type="scientific">Chryseobacterium zhengzhouense</name>
    <dbReference type="NCBI Taxonomy" id="1636086"/>
    <lineage>
        <taxon>Bacteria</taxon>
        <taxon>Pseudomonadati</taxon>
        <taxon>Bacteroidota</taxon>
        <taxon>Flavobacteriia</taxon>
        <taxon>Flavobacteriales</taxon>
        <taxon>Weeksellaceae</taxon>
        <taxon>Chryseobacterium group</taxon>
        <taxon>Chryseobacterium</taxon>
    </lineage>
</organism>